<proteinExistence type="predicted"/>
<gene>
    <name evidence="1" type="ORF">Phou_056220</name>
</gene>
<organism evidence="1 2">
    <name type="scientific">Phytohabitans houttuyneae</name>
    <dbReference type="NCBI Taxonomy" id="1076126"/>
    <lineage>
        <taxon>Bacteria</taxon>
        <taxon>Bacillati</taxon>
        <taxon>Actinomycetota</taxon>
        <taxon>Actinomycetes</taxon>
        <taxon>Micromonosporales</taxon>
        <taxon>Micromonosporaceae</taxon>
    </lineage>
</organism>
<comment type="caution">
    <text evidence="1">The sequence shown here is derived from an EMBL/GenBank/DDBJ whole genome shotgun (WGS) entry which is preliminary data.</text>
</comment>
<reference evidence="1 2" key="2">
    <citation type="submission" date="2020-03" db="EMBL/GenBank/DDBJ databases">
        <authorList>
            <person name="Ichikawa N."/>
            <person name="Kimura A."/>
            <person name="Kitahashi Y."/>
            <person name="Uohara A."/>
        </authorList>
    </citation>
    <scope>NUCLEOTIDE SEQUENCE [LARGE SCALE GENOMIC DNA]</scope>
    <source>
        <strain evidence="1 2">NBRC 108639</strain>
    </source>
</reference>
<accession>A0A6V8K8A5</accession>
<evidence type="ECO:0000313" key="1">
    <source>
        <dbReference type="EMBL" id="GFJ81442.1"/>
    </source>
</evidence>
<reference evidence="1 2" key="1">
    <citation type="submission" date="2020-03" db="EMBL/GenBank/DDBJ databases">
        <title>Whole genome shotgun sequence of Phytohabitans houttuyneae NBRC 108639.</title>
        <authorList>
            <person name="Komaki H."/>
            <person name="Tamura T."/>
        </authorList>
    </citation>
    <scope>NUCLEOTIDE SEQUENCE [LARGE SCALE GENOMIC DNA]</scope>
    <source>
        <strain evidence="1 2">NBRC 108639</strain>
    </source>
</reference>
<keyword evidence="2" id="KW-1185">Reference proteome</keyword>
<name>A0A6V8K8A5_9ACTN</name>
<dbReference type="AlphaFoldDB" id="A0A6V8K8A5"/>
<dbReference type="RefSeq" id="WP_173060641.1">
    <property type="nucleotide sequence ID" value="NZ_BAABGO010000023.1"/>
</dbReference>
<protein>
    <submittedName>
        <fullName evidence="1">Uncharacterized protein</fullName>
    </submittedName>
</protein>
<sequence length="55" mass="5857">MTETLAPATTEELQQRIVELFGEVCAKPDDADVAAAADEALRKLDEILEAQGTPA</sequence>
<dbReference type="Proteomes" id="UP000482800">
    <property type="component" value="Unassembled WGS sequence"/>
</dbReference>
<dbReference type="EMBL" id="BLPF01000002">
    <property type="protein sequence ID" value="GFJ81442.1"/>
    <property type="molecule type" value="Genomic_DNA"/>
</dbReference>
<evidence type="ECO:0000313" key="2">
    <source>
        <dbReference type="Proteomes" id="UP000482800"/>
    </source>
</evidence>